<protein>
    <recommendedName>
        <fullName evidence="11">MFS transporter</fullName>
    </recommendedName>
</protein>
<dbReference type="EMBL" id="JBHMCR010000019">
    <property type="protein sequence ID" value="MFB9523704.1"/>
    <property type="molecule type" value="Genomic_DNA"/>
</dbReference>
<dbReference type="RefSeq" id="WP_345218947.1">
    <property type="nucleotide sequence ID" value="NZ_BAAAXE010000001.1"/>
</dbReference>
<name>A0ABV5PKQ4_STRCM</name>
<evidence type="ECO:0000256" key="1">
    <source>
        <dbReference type="ARBA" id="ARBA00004651"/>
    </source>
</evidence>
<keyword evidence="4 8" id="KW-0812">Transmembrane</keyword>
<accession>A0ABV5PKQ4</accession>
<feature type="transmembrane region" description="Helical" evidence="8">
    <location>
        <begin position="86"/>
        <end position="110"/>
    </location>
</feature>
<organism evidence="9 10">
    <name type="scientific">Streptomyces cremeus</name>
    <dbReference type="NCBI Taxonomy" id="66881"/>
    <lineage>
        <taxon>Bacteria</taxon>
        <taxon>Bacillati</taxon>
        <taxon>Actinomycetota</taxon>
        <taxon>Actinomycetes</taxon>
        <taxon>Kitasatosporales</taxon>
        <taxon>Streptomycetaceae</taxon>
        <taxon>Streptomyces</taxon>
    </lineage>
</organism>
<feature type="transmembrane region" description="Helical" evidence="8">
    <location>
        <begin position="147"/>
        <end position="173"/>
    </location>
</feature>
<feature type="transmembrane region" description="Helical" evidence="8">
    <location>
        <begin position="21"/>
        <end position="44"/>
    </location>
</feature>
<keyword evidence="10" id="KW-1185">Reference proteome</keyword>
<evidence type="ECO:0000256" key="8">
    <source>
        <dbReference type="SAM" id="Phobius"/>
    </source>
</evidence>
<dbReference type="Proteomes" id="UP001589718">
    <property type="component" value="Unassembled WGS sequence"/>
</dbReference>
<feature type="region of interest" description="Disordered" evidence="7">
    <location>
        <begin position="432"/>
        <end position="549"/>
    </location>
</feature>
<dbReference type="Gene3D" id="1.20.1250.20">
    <property type="entry name" value="MFS general substrate transporter like domains"/>
    <property type="match status" value="2"/>
</dbReference>
<evidence type="ECO:0000256" key="3">
    <source>
        <dbReference type="ARBA" id="ARBA00022475"/>
    </source>
</evidence>
<dbReference type="InterPro" id="IPR050171">
    <property type="entry name" value="MFS_Transporters"/>
</dbReference>
<comment type="subcellular location">
    <subcellularLocation>
        <location evidence="1">Cell membrane</location>
        <topology evidence="1">Multi-pass membrane protein</topology>
    </subcellularLocation>
</comment>
<evidence type="ECO:0000256" key="2">
    <source>
        <dbReference type="ARBA" id="ARBA00022448"/>
    </source>
</evidence>
<dbReference type="PANTHER" id="PTHR23517:SF13">
    <property type="entry name" value="MAJOR FACILITATOR SUPERFAMILY MFS_1"/>
    <property type="match status" value="1"/>
</dbReference>
<feature type="transmembrane region" description="Helical" evidence="8">
    <location>
        <begin position="291"/>
        <end position="310"/>
    </location>
</feature>
<feature type="transmembrane region" description="Helical" evidence="8">
    <location>
        <begin position="322"/>
        <end position="339"/>
    </location>
</feature>
<comment type="caution">
    <text evidence="9">The sequence shown here is derived from an EMBL/GenBank/DDBJ whole genome shotgun (WGS) entry which is preliminary data.</text>
</comment>
<gene>
    <name evidence="9" type="ORF">ACFFTU_27545</name>
</gene>
<evidence type="ECO:0000256" key="7">
    <source>
        <dbReference type="SAM" id="MobiDB-lite"/>
    </source>
</evidence>
<dbReference type="PANTHER" id="PTHR23517">
    <property type="entry name" value="RESISTANCE PROTEIN MDTM, PUTATIVE-RELATED-RELATED"/>
    <property type="match status" value="1"/>
</dbReference>
<keyword evidence="5 8" id="KW-1133">Transmembrane helix</keyword>
<feature type="transmembrane region" description="Helical" evidence="8">
    <location>
        <begin position="179"/>
        <end position="199"/>
    </location>
</feature>
<evidence type="ECO:0000256" key="4">
    <source>
        <dbReference type="ARBA" id="ARBA00022692"/>
    </source>
</evidence>
<feature type="transmembrane region" description="Helical" evidence="8">
    <location>
        <begin position="56"/>
        <end position="74"/>
    </location>
</feature>
<evidence type="ECO:0000256" key="5">
    <source>
        <dbReference type="ARBA" id="ARBA00022989"/>
    </source>
</evidence>
<evidence type="ECO:0000313" key="10">
    <source>
        <dbReference type="Proteomes" id="UP001589718"/>
    </source>
</evidence>
<feature type="compositionally biased region" description="Basic and acidic residues" evidence="7">
    <location>
        <begin position="509"/>
        <end position="520"/>
    </location>
</feature>
<dbReference type="SUPFAM" id="SSF103473">
    <property type="entry name" value="MFS general substrate transporter"/>
    <property type="match status" value="2"/>
</dbReference>
<feature type="compositionally biased region" description="Low complexity" evidence="7">
    <location>
        <begin position="487"/>
        <end position="505"/>
    </location>
</feature>
<dbReference type="InterPro" id="IPR036259">
    <property type="entry name" value="MFS_trans_sf"/>
</dbReference>
<feature type="transmembrane region" description="Helical" evidence="8">
    <location>
        <begin position="257"/>
        <end position="279"/>
    </location>
</feature>
<evidence type="ECO:0000256" key="6">
    <source>
        <dbReference type="ARBA" id="ARBA00023136"/>
    </source>
</evidence>
<reference evidence="9 10" key="1">
    <citation type="submission" date="2024-09" db="EMBL/GenBank/DDBJ databases">
        <authorList>
            <person name="Sun Q."/>
            <person name="Mori K."/>
        </authorList>
    </citation>
    <scope>NUCLEOTIDE SEQUENCE [LARGE SCALE GENOMIC DNA]</scope>
    <source>
        <strain evidence="9 10">JCM 4362</strain>
    </source>
</reference>
<keyword evidence="6 8" id="KW-0472">Membrane</keyword>
<feature type="compositionally biased region" description="Low complexity" evidence="7">
    <location>
        <begin position="456"/>
        <end position="470"/>
    </location>
</feature>
<evidence type="ECO:0008006" key="11">
    <source>
        <dbReference type="Google" id="ProtNLM"/>
    </source>
</evidence>
<keyword evidence="2" id="KW-0813">Transport</keyword>
<feature type="transmembrane region" description="Helical" evidence="8">
    <location>
        <begin position="116"/>
        <end position="135"/>
    </location>
</feature>
<evidence type="ECO:0000313" key="9">
    <source>
        <dbReference type="EMBL" id="MFB9523704.1"/>
    </source>
</evidence>
<proteinExistence type="predicted"/>
<keyword evidence="3" id="KW-1003">Cell membrane</keyword>
<sequence length="549" mass="55232">MTVAGKSAPPQDGRTRHARTVLISVIGLYLVAETALTPFLPQLFARLYGIEDPGATGLYIWICRVAGLAALPLWGLAARRWPLHRLVLAGLCGTAVLDLLLGMAPSYAAYTTLSTLIVTTNSALLLAYPAFIAEYGDASQDGERARLTGVCTLVVVFHLSVVVSTTVGAGVLALPEPRIGISAFAVLDALLAVFTYRILGSRRDGEPTAPAAAPAASAVGGHGPPVPAGAGPSAPAVPVPAASTGRGASSRLTRFTVLAYAALIGVAFDFSVNVARPFFTEFSEGLGSGPAGSAVLFFLPSVSALAVLPLVRRCHDRFGDRLLPLALAAAAAGTAWSWLAGSLPGLVGGRLLFGVGLGLGHVAVELRMFRATGTEGPAFTAVETVRSAGLLAAPLAATAAVSHDLALPLAVAAAVQLCAAALSVRRFGNAAPEPGAGRPERTPSGASAPGAPAPTAPGSRVPGPDGHAAGPPAPAGSGPGSLPPGTPGSRASAPGGRDPAAPAAPVTVHDADPAPRDEAKAASTSVLLRRRPTPLTAPAPPPYSEENHR</sequence>